<sequence>MFIPADRPVTADILLSAIDNLPLPSPIKFGIFGLSQNAVGRLRADCGVEGLGHLVTPPRAILARLLATDQNLVLPLAFPTVSEFVDHLDAVLPAPPDLRTIALMLGREESAASRWSRGENLSAYPAIRTMMALVSIDPAQTNRRWELLSRMANREARLRGIESLDKAGSWGAKIQPWLSSNMPNGGTAMAPLNG</sequence>
<keyword evidence="2" id="KW-1185">Reference proteome</keyword>
<name>A0A364NYM6_9PROT</name>
<gene>
    <name evidence="1" type="ORF">CU669_08565</name>
</gene>
<dbReference type="OrthoDB" id="7341833at2"/>
<evidence type="ECO:0000313" key="2">
    <source>
        <dbReference type="Proteomes" id="UP000251075"/>
    </source>
</evidence>
<evidence type="ECO:0000313" key="1">
    <source>
        <dbReference type="EMBL" id="RAU22181.1"/>
    </source>
</evidence>
<dbReference type="EMBL" id="PGTO01000005">
    <property type="protein sequence ID" value="RAU22181.1"/>
    <property type="molecule type" value="Genomic_DNA"/>
</dbReference>
<reference evidence="1 2" key="1">
    <citation type="submission" date="2017-11" db="EMBL/GenBank/DDBJ databases">
        <title>Draft genome sequence of magnetotactic bacterium Magnetospirillum kuznetsovii LBB-42.</title>
        <authorList>
            <person name="Grouzdev D.S."/>
            <person name="Rysina M.S."/>
            <person name="Baslerov R.V."/>
            <person name="Koziaeva V."/>
        </authorList>
    </citation>
    <scope>NUCLEOTIDE SEQUENCE [LARGE SCALE GENOMIC DNA]</scope>
    <source>
        <strain evidence="1 2">LBB-42</strain>
    </source>
</reference>
<accession>A0A364NYM6</accession>
<organism evidence="1 2">
    <name type="scientific">Paramagnetospirillum kuznetsovii</name>
    <dbReference type="NCBI Taxonomy" id="2053833"/>
    <lineage>
        <taxon>Bacteria</taxon>
        <taxon>Pseudomonadati</taxon>
        <taxon>Pseudomonadota</taxon>
        <taxon>Alphaproteobacteria</taxon>
        <taxon>Rhodospirillales</taxon>
        <taxon>Magnetospirillaceae</taxon>
        <taxon>Paramagnetospirillum</taxon>
    </lineage>
</organism>
<dbReference type="AlphaFoldDB" id="A0A364NYM6"/>
<proteinExistence type="predicted"/>
<comment type="caution">
    <text evidence="1">The sequence shown here is derived from an EMBL/GenBank/DDBJ whole genome shotgun (WGS) entry which is preliminary data.</text>
</comment>
<dbReference type="Proteomes" id="UP000251075">
    <property type="component" value="Unassembled WGS sequence"/>
</dbReference>
<protein>
    <submittedName>
        <fullName evidence="1">Uncharacterized protein</fullName>
    </submittedName>
</protein>